<dbReference type="Pfam" id="PF04055">
    <property type="entry name" value="Radical_SAM"/>
    <property type="match status" value="1"/>
</dbReference>
<dbReference type="SFLD" id="SFLDF00562">
    <property type="entry name" value="HemN-like__clustered_with_heat"/>
    <property type="match status" value="1"/>
</dbReference>
<dbReference type="SFLD" id="SFLDS00029">
    <property type="entry name" value="Radical_SAM"/>
    <property type="match status" value="1"/>
</dbReference>
<dbReference type="InterPro" id="IPR004559">
    <property type="entry name" value="HemW-like"/>
</dbReference>
<comment type="similarity">
    <text evidence="1">Belongs to the anaerobic coproporphyrinogen-III oxidase family. HemW subfamily.</text>
</comment>
<dbReference type="InterPro" id="IPR058240">
    <property type="entry name" value="rSAM_sf"/>
</dbReference>
<dbReference type="SFLD" id="SFLDG01082">
    <property type="entry name" value="B12-binding_domain_containing"/>
    <property type="match status" value="1"/>
</dbReference>
<organism evidence="3">
    <name type="scientific">freshwater metagenome</name>
    <dbReference type="NCBI Taxonomy" id="449393"/>
    <lineage>
        <taxon>unclassified sequences</taxon>
        <taxon>metagenomes</taxon>
        <taxon>ecological metagenomes</taxon>
    </lineage>
</organism>
<accession>A0A6J6HXM5</accession>
<dbReference type="GO" id="GO:0004109">
    <property type="term" value="F:coproporphyrinogen oxidase activity"/>
    <property type="evidence" value="ECO:0007669"/>
    <property type="project" value="InterPro"/>
</dbReference>
<dbReference type="AlphaFoldDB" id="A0A6J6HXM5"/>
<gene>
    <name evidence="3" type="ORF">UFOPK1909_00212</name>
</gene>
<dbReference type="GO" id="GO:0006779">
    <property type="term" value="P:porphyrin-containing compound biosynthetic process"/>
    <property type="evidence" value="ECO:0007669"/>
    <property type="project" value="InterPro"/>
</dbReference>
<evidence type="ECO:0000313" key="3">
    <source>
        <dbReference type="EMBL" id="CAB4616319.1"/>
    </source>
</evidence>
<reference evidence="3" key="1">
    <citation type="submission" date="2020-05" db="EMBL/GenBank/DDBJ databases">
        <authorList>
            <person name="Chiriac C."/>
            <person name="Salcher M."/>
            <person name="Ghai R."/>
            <person name="Kavagutti S V."/>
        </authorList>
    </citation>
    <scope>NUCLEOTIDE SEQUENCE</scope>
</reference>
<dbReference type="SFLD" id="SFLDG01065">
    <property type="entry name" value="anaerobic_coproporphyrinogen-I"/>
    <property type="match status" value="1"/>
</dbReference>
<sequence>MAGPLPIADPAPKDGLLPKQVLIDADARSFHAYVHIPFCKVRCGYCDFNTYTASELDGASQADYAELVISEIEFSNTVIQNSGLPKRPLTTVFFGGGTPTQLPAAELVRILNCLDETFGIESGAEITTEANPDTVDEEYLAELFRGGFNRVSFGMQSAVPEVLKTLERTHNPLNVPQVVAAAKKSGLAVSVDLIYGAPGESIEDWRTSVVSAISMAPDHISAYALIVEDGTKLARQIKSGQLGLPDEDLQADKYELADRLLSEAGYEWYEVSNWAKKIEGSDSLSSSAHNLSYWKSQDWWGYGPGAHSHAGGVRWWNVKHPSAYGSLITSGDSPAAGRETLSARTRLEERVLLEIRISNGLSIEIAKAASPNAVSLIAGFIADGLIVPEQAIRGTLMLTLKGRLLADSLVRKLLED</sequence>
<evidence type="ECO:0000259" key="2">
    <source>
        <dbReference type="PROSITE" id="PS51918"/>
    </source>
</evidence>
<dbReference type="GO" id="GO:0051539">
    <property type="term" value="F:4 iron, 4 sulfur cluster binding"/>
    <property type="evidence" value="ECO:0007669"/>
    <property type="project" value="InterPro"/>
</dbReference>
<dbReference type="InterPro" id="IPR007197">
    <property type="entry name" value="rSAM"/>
</dbReference>
<dbReference type="SUPFAM" id="SSF102114">
    <property type="entry name" value="Radical SAM enzymes"/>
    <property type="match status" value="1"/>
</dbReference>
<protein>
    <submittedName>
        <fullName evidence="3">Unannotated protein</fullName>
    </submittedName>
</protein>
<dbReference type="PANTHER" id="PTHR13932:SF5">
    <property type="entry name" value="RADICAL S-ADENOSYL METHIONINE DOMAIN-CONTAINING PROTEIN 1, MITOCHONDRIAL"/>
    <property type="match status" value="1"/>
</dbReference>
<dbReference type="PANTHER" id="PTHR13932">
    <property type="entry name" value="COPROPORPHYRINIGEN III OXIDASE"/>
    <property type="match status" value="1"/>
</dbReference>
<dbReference type="InterPro" id="IPR023404">
    <property type="entry name" value="rSAM_horseshoe"/>
</dbReference>
<name>A0A6J6HXM5_9ZZZZ</name>
<evidence type="ECO:0000256" key="1">
    <source>
        <dbReference type="ARBA" id="ARBA00006100"/>
    </source>
</evidence>
<dbReference type="NCBIfam" id="TIGR00539">
    <property type="entry name" value="hemN_rel"/>
    <property type="match status" value="1"/>
</dbReference>
<dbReference type="SMART" id="SM00729">
    <property type="entry name" value="Elp3"/>
    <property type="match status" value="1"/>
</dbReference>
<dbReference type="EMBL" id="CAEZVD010000007">
    <property type="protein sequence ID" value="CAB4616319.1"/>
    <property type="molecule type" value="Genomic_DNA"/>
</dbReference>
<dbReference type="CDD" id="cd01335">
    <property type="entry name" value="Radical_SAM"/>
    <property type="match status" value="1"/>
</dbReference>
<dbReference type="InterPro" id="IPR006638">
    <property type="entry name" value="Elp3/MiaA/NifB-like_rSAM"/>
</dbReference>
<feature type="domain" description="Radical SAM core" evidence="2">
    <location>
        <begin position="24"/>
        <end position="267"/>
    </location>
</feature>
<dbReference type="PROSITE" id="PS51918">
    <property type="entry name" value="RADICAL_SAM"/>
    <property type="match status" value="1"/>
</dbReference>
<dbReference type="Gene3D" id="3.80.30.20">
    <property type="entry name" value="tm_1862 like domain"/>
    <property type="match status" value="1"/>
</dbReference>
<dbReference type="InterPro" id="IPR034505">
    <property type="entry name" value="Coproporphyrinogen-III_oxidase"/>
</dbReference>
<proteinExistence type="inferred from homology"/>
<dbReference type="GO" id="GO:0005737">
    <property type="term" value="C:cytoplasm"/>
    <property type="evidence" value="ECO:0007669"/>
    <property type="project" value="InterPro"/>
</dbReference>